<dbReference type="EMBL" id="BGPR01000775">
    <property type="protein sequence ID" value="GBM35094.1"/>
    <property type="molecule type" value="Genomic_DNA"/>
</dbReference>
<feature type="region of interest" description="Disordered" evidence="1">
    <location>
        <begin position="1"/>
        <end position="30"/>
    </location>
</feature>
<evidence type="ECO:0000313" key="2">
    <source>
        <dbReference type="EMBL" id="GBM35094.1"/>
    </source>
</evidence>
<feature type="compositionally biased region" description="Low complexity" evidence="1">
    <location>
        <begin position="12"/>
        <end position="24"/>
    </location>
</feature>
<name>A0A4Y2F4V8_ARAVE</name>
<proteinExistence type="predicted"/>
<keyword evidence="3" id="KW-1185">Reference proteome</keyword>
<gene>
    <name evidence="2" type="ORF">AVEN_157765_1</name>
</gene>
<evidence type="ECO:0000313" key="3">
    <source>
        <dbReference type="Proteomes" id="UP000499080"/>
    </source>
</evidence>
<evidence type="ECO:0000256" key="1">
    <source>
        <dbReference type="SAM" id="MobiDB-lite"/>
    </source>
</evidence>
<dbReference type="AlphaFoldDB" id="A0A4Y2F4V8"/>
<sequence>MRHPTRREMLPSSSRSTLLTLDTSNGHLNSPEMNIIDDIRDALLHAVENRSPPPRLSYGFVDCPEG</sequence>
<accession>A0A4Y2F4V8</accession>
<organism evidence="2 3">
    <name type="scientific">Araneus ventricosus</name>
    <name type="common">Orbweaver spider</name>
    <name type="synonym">Epeira ventricosa</name>
    <dbReference type="NCBI Taxonomy" id="182803"/>
    <lineage>
        <taxon>Eukaryota</taxon>
        <taxon>Metazoa</taxon>
        <taxon>Ecdysozoa</taxon>
        <taxon>Arthropoda</taxon>
        <taxon>Chelicerata</taxon>
        <taxon>Arachnida</taxon>
        <taxon>Araneae</taxon>
        <taxon>Araneomorphae</taxon>
        <taxon>Entelegynae</taxon>
        <taxon>Araneoidea</taxon>
        <taxon>Araneidae</taxon>
        <taxon>Araneus</taxon>
    </lineage>
</organism>
<comment type="caution">
    <text evidence="2">The sequence shown here is derived from an EMBL/GenBank/DDBJ whole genome shotgun (WGS) entry which is preliminary data.</text>
</comment>
<protein>
    <submittedName>
        <fullName evidence="2">Uncharacterized protein</fullName>
    </submittedName>
</protein>
<reference evidence="2 3" key="1">
    <citation type="journal article" date="2019" name="Sci. Rep.">
        <title>Orb-weaving spider Araneus ventricosus genome elucidates the spidroin gene catalogue.</title>
        <authorList>
            <person name="Kono N."/>
            <person name="Nakamura H."/>
            <person name="Ohtoshi R."/>
            <person name="Moran D.A.P."/>
            <person name="Shinohara A."/>
            <person name="Yoshida Y."/>
            <person name="Fujiwara M."/>
            <person name="Mori M."/>
            <person name="Tomita M."/>
            <person name="Arakawa K."/>
        </authorList>
    </citation>
    <scope>NUCLEOTIDE SEQUENCE [LARGE SCALE GENOMIC DNA]</scope>
</reference>
<dbReference type="Proteomes" id="UP000499080">
    <property type="component" value="Unassembled WGS sequence"/>
</dbReference>